<evidence type="ECO:0000313" key="2">
    <source>
        <dbReference type="Proteomes" id="UP000294847"/>
    </source>
</evidence>
<dbReference type="Proteomes" id="UP000294847">
    <property type="component" value="Chromosome 6"/>
</dbReference>
<dbReference type="AlphaFoldDB" id="A0A4P7NRS6"/>
<proteinExistence type="predicted"/>
<reference evidence="1 2" key="1">
    <citation type="journal article" date="2019" name="Mol. Biol. Evol.">
        <title>Blast fungal genomes show frequent chromosomal changes, gene gains and losses, and effector gene turnover.</title>
        <authorList>
            <person name="Gomez Luciano L.B."/>
            <person name="Jason Tsai I."/>
            <person name="Chuma I."/>
            <person name="Tosa Y."/>
            <person name="Chen Y.H."/>
            <person name="Li J.Y."/>
            <person name="Li M.Y."/>
            <person name="Jade Lu M.Y."/>
            <person name="Nakayashiki H."/>
            <person name="Li W.H."/>
        </authorList>
    </citation>
    <scope>NUCLEOTIDE SEQUENCE [LARGE SCALE GENOMIC DNA]</scope>
    <source>
        <strain evidence="1">MZ5-1-6</strain>
    </source>
</reference>
<evidence type="ECO:0000313" key="1">
    <source>
        <dbReference type="EMBL" id="QBZ64526.1"/>
    </source>
</evidence>
<protein>
    <submittedName>
        <fullName evidence="1">Uncharacterized protein</fullName>
    </submittedName>
</protein>
<gene>
    <name evidence="1" type="ORF">PoMZ_06224</name>
</gene>
<sequence length="94" mass="9943">MNKKSTPSMSLSDTDSCFGVIAGSRIYAGISQEDRAIASEEPGRISLLGKLADPCGILQLGGLGFKHLKCNSDFSPSRFANRETKDAEADFGAS</sequence>
<organism evidence="1 2">
    <name type="scientific">Pyricularia oryzae</name>
    <name type="common">Rice blast fungus</name>
    <name type="synonym">Magnaporthe oryzae</name>
    <dbReference type="NCBI Taxonomy" id="318829"/>
    <lineage>
        <taxon>Eukaryota</taxon>
        <taxon>Fungi</taxon>
        <taxon>Dikarya</taxon>
        <taxon>Ascomycota</taxon>
        <taxon>Pezizomycotina</taxon>
        <taxon>Sordariomycetes</taxon>
        <taxon>Sordariomycetidae</taxon>
        <taxon>Magnaporthales</taxon>
        <taxon>Pyriculariaceae</taxon>
        <taxon>Pyricularia</taxon>
    </lineage>
</organism>
<name>A0A4P7NRS6_PYROR</name>
<dbReference type="EMBL" id="CP034209">
    <property type="protein sequence ID" value="QBZ64526.1"/>
    <property type="molecule type" value="Genomic_DNA"/>
</dbReference>
<accession>A0A4P7NRS6</accession>